<reference evidence="7 8" key="1">
    <citation type="journal article" date="2011" name="J. Bacteriol.">
        <title>Draft genome sequence of Sporolactobacillus inulinus strain CASD, an efficient D-lactic acid-producing bacterium with high-concentration lactate tolerance capability.</title>
        <authorList>
            <person name="Yu B."/>
            <person name="Su F."/>
            <person name="Wang L."/>
            <person name="Xu K."/>
            <person name="Zhao B."/>
            <person name="Xu P."/>
        </authorList>
    </citation>
    <scope>NUCLEOTIDE SEQUENCE [LARGE SCALE GENOMIC DNA]</scope>
    <source>
        <strain evidence="7 8">CASD</strain>
    </source>
</reference>
<dbReference type="GO" id="GO:0046872">
    <property type="term" value="F:metal ion binding"/>
    <property type="evidence" value="ECO:0007669"/>
    <property type="project" value="UniProtKB-KW"/>
</dbReference>
<dbReference type="InterPro" id="IPR000092">
    <property type="entry name" value="Polyprenyl_synt"/>
</dbReference>
<dbReference type="RefSeq" id="WP_010025479.1">
    <property type="nucleotide sequence ID" value="NZ_AFVQ02000017.1"/>
</dbReference>
<comment type="caution">
    <text evidence="7">The sequence shown here is derived from an EMBL/GenBank/DDBJ whole genome shotgun (WGS) entry which is preliminary data.</text>
</comment>
<dbReference type="InterPro" id="IPR008949">
    <property type="entry name" value="Isoprenoid_synthase_dom_sf"/>
</dbReference>
<evidence type="ECO:0000256" key="4">
    <source>
        <dbReference type="ARBA" id="ARBA00022723"/>
    </source>
</evidence>
<keyword evidence="4" id="KW-0479">Metal-binding</keyword>
<evidence type="ECO:0000256" key="1">
    <source>
        <dbReference type="ARBA" id="ARBA00001946"/>
    </source>
</evidence>
<comment type="cofactor">
    <cofactor evidence="1">
        <name>Mg(2+)</name>
        <dbReference type="ChEBI" id="CHEBI:18420"/>
    </cofactor>
</comment>
<dbReference type="Proteomes" id="UP000035553">
    <property type="component" value="Unassembled WGS sequence"/>
</dbReference>
<dbReference type="EMBL" id="AFVQ02000017">
    <property type="protein sequence ID" value="KLI03724.1"/>
    <property type="molecule type" value="Genomic_DNA"/>
</dbReference>
<dbReference type="PANTHER" id="PTHR12001:SF69">
    <property type="entry name" value="ALL TRANS-POLYPRENYL-DIPHOSPHATE SYNTHASE PDSS1"/>
    <property type="match status" value="1"/>
</dbReference>
<dbReference type="GO" id="GO:0004659">
    <property type="term" value="F:prenyltransferase activity"/>
    <property type="evidence" value="ECO:0007669"/>
    <property type="project" value="InterPro"/>
</dbReference>
<keyword evidence="8" id="KW-1185">Reference proteome</keyword>
<evidence type="ECO:0000313" key="8">
    <source>
        <dbReference type="Proteomes" id="UP000035553"/>
    </source>
</evidence>
<dbReference type="Gene3D" id="1.10.600.10">
    <property type="entry name" value="Farnesyl Diphosphate Synthase"/>
    <property type="match status" value="1"/>
</dbReference>
<dbReference type="GO" id="GO:0008299">
    <property type="term" value="P:isoprenoid biosynthetic process"/>
    <property type="evidence" value="ECO:0007669"/>
    <property type="project" value="InterPro"/>
</dbReference>
<accession>A0A0U1QSE2</accession>
<dbReference type="STRING" id="1069536.SINU_01280"/>
<dbReference type="CDD" id="cd00685">
    <property type="entry name" value="Trans_IPPS_HT"/>
    <property type="match status" value="1"/>
</dbReference>
<dbReference type="PANTHER" id="PTHR12001">
    <property type="entry name" value="GERANYLGERANYL PYROPHOSPHATE SYNTHASE"/>
    <property type="match status" value="1"/>
</dbReference>
<keyword evidence="3 6" id="KW-0808">Transferase</keyword>
<dbReference type="InterPro" id="IPR033749">
    <property type="entry name" value="Polyprenyl_synt_CS"/>
</dbReference>
<evidence type="ECO:0000256" key="5">
    <source>
        <dbReference type="ARBA" id="ARBA00022842"/>
    </source>
</evidence>
<dbReference type="AlphaFoldDB" id="A0A0U1QSE2"/>
<evidence type="ECO:0000256" key="6">
    <source>
        <dbReference type="RuleBase" id="RU004466"/>
    </source>
</evidence>
<dbReference type="Pfam" id="PF00348">
    <property type="entry name" value="polyprenyl_synt"/>
    <property type="match status" value="1"/>
</dbReference>
<dbReference type="SFLD" id="SFLDS00005">
    <property type="entry name" value="Isoprenoid_Synthase_Type_I"/>
    <property type="match status" value="1"/>
</dbReference>
<organism evidence="7 8">
    <name type="scientific">Sporolactobacillus inulinus CASD</name>
    <dbReference type="NCBI Taxonomy" id="1069536"/>
    <lineage>
        <taxon>Bacteria</taxon>
        <taxon>Bacillati</taxon>
        <taxon>Bacillota</taxon>
        <taxon>Bacilli</taxon>
        <taxon>Bacillales</taxon>
        <taxon>Sporolactobacillaceae</taxon>
        <taxon>Sporolactobacillus</taxon>
    </lineage>
</organism>
<dbReference type="PROSITE" id="PS00444">
    <property type="entry name" value="POLYPRENYL_SYNTHASE_2"/>
    <property type="match status" value="1"/>
</dbReference>
<keyword evidence="5" id="KW-0460">Magnesium</keyword>
<comment type="similarity">
    <text evidence="2 6">Belongs to the FPP/GGPP synthase family.</text>
</comment>
<protein>
    <submittedName>
        <fullName evidence="7">Heptaprenyl diphosphate synthase</fullName>
    </submittedName>
</protein>
<evidence type="ECO:0000313" key="7">
    <source>
        <dbReference type="EMBL" id="KLI03724.1"/>
    </source>
</evidence>
<dbReference type="OrthoDB" id="9805316at2"/>
<gene>
    <name evidence="7" type="ORF">SINU_01280</name>
</gene>
<name>A0A0U1QSE2_9BACL</name>
<proteinExistence type="inferred from homology"/>
<evidence type="ECO:0000256" key="3">
    <source>
        <dbReference type="ARBA" id="ARBA00022679"/>
    </source>
</evidence>
<sequence length="326" mass="36572">MGVHKMWDKYPELKRELTEVSQLIISSIHIRDEAIEKKIKTMIQSGGKMLRPAYTLLCAQIGPEQDPERTKAVAAALECLHLATLVHDDVIDQADTRHGQTTINTAYGNKLAIYTGDYLLTLAFSMLSHYADSAPQIKFRGFEADKILAGELTQLHGEFQTSVSVKRYLAQISGKTAQLFAISCYAGALSSQAKEKNARHAWYLGHYFGMAFQIIDDLLDYKGKSELLGKPAMNDLNQGIYTLPLIYALKADPQKLGLLLQKRNTLTDADMVAVLEIIEKHHGYEKALSLARRYTQKALKELRVLPDGTYKAILKELTQDLLDRTM</sequence>
<dbReference type="SUPFAM" id="SSF48576">
    <property type="entry name" value="Terpenoid synthases"/>
    <property type="match status" value="1"/>
</dbReference>
<evidence type="ECO:0000256" key="2">
    <source>
        <dbReference type="ARBA" id="ARBA00006706"/>
    </source>
</evidence>